<dbReference type="OrthoDB" id="2016966at2759"/>
<dbReference type="EnsemblPlants" id="Pp3c1_25980V3.3">
    <property type="protein sequence ID" value="Pp3c1_25980V3.3"/>
    <property type="gene ID" value="Pp3c1_25980"/>
</dbReference>
<dbReference type="HOGENOM" id="CLU_699058_0_0_1"/>
<dbReference type="AlphaFoldDB" id="A9RPT0"/>
<name>A9RPT0_PHYPA</name>
<evidence type="ECO:0000313" key="3">
    <source>
        <dbReference type="EnsemblPlants" id="Pp3c1_25980V3.1"/>
    </source>
</evidence>
<dbReference type="Gramene" id="Pp3c1_25980V3.1">
    <property type="protein sequence ID" value="Pp3c1_25980V3.1"/>
    <property type="gene ID" value="Pp3c1_25980"/>
</dbReference>
<feature type="compositionally biased region" description="Basic residues" evidence="1">
    <location>
        <begin position="91"/>
        <end position="105"/>
    </location>
</feature>
<reference evidence="2 4" key="1">
    <citation type="journal article" date="2008" name="Science">
        <title>The Physcomitrella genome reveals evolutionary insights into the conquest of land by plants.</title>
        <authorList>
            <person name="Rensing S."/>
            <person name="Lang D."/>
            <person name="Zimmer A."/>
            <person name="Terry A."/>
            <person name="Salamov A."/>
            <person name="Shapiro H."/>
            <person name="Nishiyama T."/>
            <person name="Perroud P.-F."/>
            <person name="Lindquist E."/>
            <person name="Kamisugi Y."/>
            <person name="Tanahashi T."/>
            <person name="Sakakibara K."/>
            <person name="Fujita T."/>
            <person name="Oishi K."/>
            <person name="Shin-I T."/>
            <person name="Kuroki Y."/>
            <person name="Toyoda A."/>
            <person name="Suzuki Y."/>
            <person name="Hashimoto A."/>
            <person name="Yamaguchi K."/>
            <person name="Sugano A."/>
            <person name="Kohara Y."/>
            <person name="Fujiyama A."/>
            <person name="Anterola A."/>
            <person name="Aoki S."/>
            <person name="Ashton N."/>
            <person name="Barbazuk W.B."/>
            <person name="Barker E."/>
            <person name="Bennetzen J."/>
            <person name="Bezanilla M."/>
            <person name="Blankenship R."/>
            <person name="Cho S.H."/>
            <person name="Dutcher S."/>
            <person name="Estelle M."/>
            <person name="Fawcett J.A."/>
            <person name="Gundlach H."/>
            <person name="Hanada K."/>
            <person name="Heyl A."/>
            <person name="Hicks K.A."/>
            <person name="Hugh J."/>
            <person name="Lohr M."/>
            <person name="Mayer K."/>
            <person name="Melkozernov A."/>
            <person name="Murata T."/>
            <person name="Nelson D."/>
            <person name="Pils B."/>
            <person name="Prigge M."/>
            <person name="Reiss B."/>
            <person name="Renner T."/>
            <person name="Rombauts S."/>
            <person name="Rushton P."/>
            <person name="Sanderfoot A."/>
            <person name="Schween G."/>
            <person name="Shiu S.-H."/>
            <person name="Stueber K."/>
            <person name="Theodoulou F.L."/>
            <person name="Tu H."/>
            <person name="Van de Peer Y."/>
            <person name="Verrier P.J."/>
            <person name="Waters E."/>
            <person name="Wood A."/>
            <person name="Yang L."/>
            <person name="Cove D."/>
            <person name="Cuming A."/>
            <person name="Hasebe M."/>
            <person name="Lucas S."/>
            <person name="Mishler D.B."/>
            <person name="Reski R."/>
            <person name="Grigoriev I."/>
            <person name="Quatrano R.S."/>
            <person name="Boore J.L."/>
        </authorList>
    </citation>
    <scope>NUCLEOTIDE SEQUENCE [LARGE SCALE GENOMIC DNA]</scope>
    <source>
        <strain evidence="3 4">cv. Gransden 2004</strain>
    </source>
</reference>
<dbReference type="EnsemblPlants" id="Pp3c1_25980V3.2">
    <property type="protein sequence ID" value="Pp3c1_25980V3.2"/>
    <property type="gene ID" value="Pp3c1_25980"/>
</dbReference>
<dbReference type="RefSeq" id="XP_024387946.1">
    <property type="nucleotide sequence ID" value="XM_024532178.2"/>
</dbReference>
<protein>
    <submittedName>
        <fullName evidence="2 3">Uncharacterized protein</fullName>
    </submittedName>
</protein>
<feature type="compositionally biased region" description="Polar residues" evidence="1">
    <location>
        <begin position="106"/>
        <end position="127"/>
    </location>
</feature>
<accession>A9RPT0</accession>
<dbReference type="Gramene" id="Pp3c1_25980V3.3">
    <property type="protein sequence ID" value="Pp3c1_25980V3.3"/>
    <property type="gene ID" value="Pp3c1_25980"/>
</dbReference>
<evidence type="ECO:0000313" key="2">
    <source>
        <dbReference type="EMBL" id="PNR62771.1"/>
    </source>
</evidence>
<dbReference type="GeneID" id="112288201"/>
<feature type="region of interest" description="Disordered" evidence="1">
    <location>
        <begin position="219"/>
        <end position="284"/>
    </location>
</feature>
<sequence length="436" mass="47707">MSINDISTCLKGGKSCGGGREEDASNLLWCQHCGIALCFDCDTYLHNLKSSKHGHLRVLLPASRTASVRKCEHGLDGGSNVRIDLIQKPSLSKKKNKKRASKSKVRGSSATSNPETGRRSASSQTDISDGGFAITLCDVGDLTVQESETSDSSSDALSSYCEKTASSSLKLRRSALRGGHEEAGLGPRPKLYVTWHPDVTDPICSIVSHTVGHRHGPAFLSRRSQQKHMRQKNKSSSKSQARAKKQEKKLKKSEVVHTGSELPCDSMMNRETEPESSKVSSPCTNEKSTDCTRSCCAYCIDGQSLCDCVHMPCKSNDRNLKPTLPKDVINSENHTDKIVQDPSTMEVEEQKSMLATEDGSRNETLPEDYRRLLASMLHAATSLGQNQSSNANTKYEAVAGLFRDMEMHASGANLSRPEVVFKQLTRDKISAWISVV</sequence>
<reference evidence="2 4" key="2">
    <citation type="journal article" date="2018" name="Plant J.">
        <title>The Physcomitrella patens chromosome-scale assembly reveals moss genome structure and evolution.</title>
        <authorList>
            <person name="Lang D."/>
            <person name="Ullrich K.K."/>
            <person name="Murat F."/>
            <person name="Fuchs J."/>
            <person name="Jenkins J."/>
            <person name="Haas F.B."/>
            <person name="Piednoel M."/>
            <person name="Gundlach H."/>
            <person name="Van Bel M."/>
            <person name="Meyberg R."/>
            <person name="Vives C."/>
            <person name="Morata J."/>
            <person name="Symeonidi A."/>
            <person name="Hiss M."/>
            <person name="Muchero W."/>
            <person name="Kamisugi Y."/>
            <person name="Saleh O."/>
            <person name="Blanc G."/>
            <person name="Decker E.L."/>
            <person name="van Gessel N."/>
            <person name="Grimwood J."/>
            <person name="Hayes R.D."/>
            <person name="Graham S.W."/>
            <person name="Gunter L.E."/>
            <person name="McDaniel S.F."/>
            <person name="Hoernstein S.N.W."/>
            <person name="Larsson A."/>
            <person name="Li F.W."/>
            <person name="Perroud P.F."/>
            <person name="Phillips J."/>
            <person name="Ranjan P."/>
            <person name="Rokshar D.S."/>
            <person name="Rothfels C.J."/>
            <person name="Schneider L."/>
            <person name="Shu S."/>
            <person name="Stevenson D.W."/>
            <person name="Thummler F."/>
            <person name="Tillich M."/>
            <person name="Villarreal Aguilar J.C."/>
            <person name="Widiez T."/>
            <person name="Wong G.K."/>
            <person name="Wymore A."/>
            <person name="Zhang Y."/>
            <person name="Zimmer A.D."/>
            <person name="Quatrano R.S."/>
            <person name="Mayer K.F.X."/>
            <person name="Goodstein D."/>
            <person name="Casacuberta J.M."/>
            <person name="Vandepoele K."/>
            <person name="Reski R."/>
            <person name="Cuming A.C."/>
            <person name="Tuskan G.A."/>
            <person name="Maumus F."/>
            <person name="Salse J."/>
            <person name="Schmutz J."/>
            <person name="Rensing S.A."/>
        </authorList>
    </citation>
    <scope>NUCLEOTIDE SEQUENCE [LARGE SCALE GENOMIC DNA]</scope>
    <source>
        <strain evidence="3 4">cv. Gransden 2004</strain>
    </source>
</reference>
<dbReference type="RefSeq" id="XP_024387937.1">
    <property type="nucleotide sequence ID" value="XM_024532169.2"/>
</dbReference>
<reference evidence="3" key="3">
    <citation type="submission" date="2020-12" db="UniProtKB">
        <authorList>
            <consortium name="EnsemblPlants"/>
        </authorList>
    </citation>
    <scope>IDENTIFICATION</scope>
</reference>
<dbReference type="PaxDb" id="3218-PP1S21_77V6.2"/>
<dbReference type="Gramene" id="Pp3c1_25980V3.2">
    <property type="protein sequence ID" value="Pp3c1_25980V3.2"/>
    <property type="gene ID" value="Pp3c1_25980"/>
</dbReference>
<dbReference type="EnsemblPlants" id="Pp3c1_25980V3.1">
    <property type="protein sequence ID" value="Pp3c1_25980V3.1"/>
    <property type="gene ID" value="Pp3c1_25980"/>
</dbReference>
<dbReference type="EMBL" id="ABEU02000001">
    <property type="protein sequence ID" value="PNR62771.1"/>
    <property type="molecule type" value="Genomic_DNA"/>
</dbReference>
<keyword evidence="4" id="KW-1185">Reference proteome</keyword>
<organism evidence="2">
    <name type="scientific">Physcomitrium patens</name>
    <name type="common">Spreading-leaved earth moss</name>
    <name type="synonym">Physcomitrella patens</name>
    <dbReference type="NCBI Taxonomy" id="3218"/>
    <lineage>
        <taxon>Eukaryota</taxon>
        <taxon>Viridiplantae</taxon>
        <taxon>Streptophyta</taxon>
        <taxon>Embryophyta</taxon>
        <taxon>Bryophyta</taxon>
        <taxon>Bryophytina</taxon>
        <taxon>Bryopsida</taxon>
        <taxon>Funariidae</taxon>
        <taxon>Funariales</taxon>
        <taxon>Funariaceae</taxon>
        <taxon>Physcomitrium</taxon>
    </lineage>
</organism>
<dbReference type="KEGG" id="ppp:112288201"/>
<dbReference type="PANTHER" id="PTHR34952">
    <property type="entry name" value="OS05G0113500 PROTEIN"/>
    <property type="match status" value="1"/>
</dbReference>
<gene>
    <name evidence="3" type="primary">LOC112288201</name>
    <name evidence="2" type="ORF">PHYPA_001195</name>
</gene>
<evidence type="ECO:0000256" key="1">
    <source>
        <dbReference type="SAM" id="MobiDB-lite"/>
    </source>
</evidence>
<dbReference type="PANTHER" id="PTHR34952:SF2">
    <property type="entry name" value="OS05G0113500 PROTEIN"/>
    <property type="match status" value="1"/>
</dbReference>
<evidence type="ECO:0000313" key="4">
    <source>
        <dbReference type="Proteomes" id="UP000006727"/>
    </source>
</evidence>
<dbReference type="Proteomes" id="UP000006727">
    <property type="component" value="Chromosome 1"/>
</dbReference>
<feature type="compositionally biased region" description="Basic residues" evidence="1">
    <location>
        <begin position="224"/>
        <end position="251"/>
    </location>
</feature>
<feature type="region of interest" description="Disordered" evidence="1">
    <location>
        <begin position="86"/>
        <end position="127"/>
    </location>
</feature>
<proteinExistence type="predicted"/>